<name>A0AAF5RU96_WUCBA</name>
<evidence type="ECO:0000256" key="2">
    <source>
        <dbReference type="SAM" id="Phobius"/>
    </source>
</evidence>
<evidence type="ECO:0000313" key="4">
    <source>
        <dbReference type="WBParaSite" id="mrna-Wban_02893"/>
    </source>
</evidence>
<keyword evidence="2" id="KW-0472">Membrane</keyword>
<feature type="region of interest" description="Disordered" evidence="1">
    <location>
        <begin position="242"/>
        <end position="268"/>
    </location>
</feature>
<proteinExistence type="predicted"/>
<dbReference type="Proteomes" id="UP000093561">
    <property type="component" value="Unassembled WGS sequence"/>
</dbReference>
<evidence type="ECO:0000313" key="3">
    <source>
        <dbReference type="Proteomes" id="UP000093561"/>
    </source>
</evidence>
<dbReference type="AlphaFoldDB" id="A0AAF5RU96"/>
<accession>A0AAF5RU96</accession>
<organism evidence="3 4">
    <name type="scientific">Wuchereria bancrofti</name>
    <dbReference type="NCBI Taxonomy" id="6293"/>
    <lineage>
        <taxon>Eukaryota</taxon>
        <taxon>Metazoa</taxon>
        <taxon>Ecdysozoa</taxon>
        <taxon>Nematoda</taxon>
        <taxon>Chromadorea</taxon>
        <taxon>Rhabditida</taxon>
        <taxon>Spirurina</taxon>
        <taxon>Spiruromorpha</taxon>
        <taxon>Filarioidea</taxon>
        <taxon>Onchocercidae</taxon>
        <taxon>Wuchereria</taxon>
    </lineage>
</organism>
<feature type="region of interest" description="Disordered" evidence="1">
    <location>
        <begin position="183"/>
        <end position="219"/>
    </location>
</feature>
<dbReference type="WBParaSite" id="mrna-Wban_02893">
    <property type="protein sequence ID" value="mrna-Wban_02893"/>
    <property type="gene ID" value="Wban_02893"/>
</dbReference>
<feature type="region of interest" description="Disordered" evidence="1">
    <location>
        <begin position="140"/>
        <end position="164"/>
    </location>
</feature>
<feature type="compositionally biased region" description="Gly residues" evidence="1">
    <location>
        <begin position="200"/>
        <end position="210"/>
    </location>
</feature>
<evidence type="ECO:0000256" key="1">
    <source>
        <dbReference type="SAM" id="MobiDB-lite"/>
    </source>
</evidence>
<protein>
    <submittedName>
        <fullName evidence="4">CX domain-containing protein</fullName>
    </submittedName>
</protein>
<keyword evidence="2" id="KW-0812">Transmembrane</keyword>
<reference evidence="4" key="3">
    <citation type="submission" date="2024-02" db="UniProtKB">
        <authorList>
            <consortium name="WormBaseParasite"/>
        </authorList>
    </citation>
    <scope>IDENTIFICATION</scope>
    <source>
        <strain evidence="4">pt0022</strain>
    </source>
</reference>
<feature type="compositionally biased region" description="Polar residues" evidence="1">
    <location>
        <begin position="244"/>
        <end position="260"/>
    </location>
</feature>
<reference evidence="3" key="1">
    <citation type="submission" date="2015-03" db="EMBL/GenBank/DDBJ databases">
        <title>Wuchereria bancrofti Genome Sequencing Papua New Guinea Strain.</title>
        <authorList>
            <person name="Small S.T."/>
            <person name="Serre D."/>
            <person name="Zimmerman P.A."/>
        </authorList>
    </citation>
    <scope>NUCLEOTIDE SEQUENCE [LARGE SCALE GENOMIC DNA]</scope>
    <source>
        <strain evidence="3">pt0022</strain>
    </source>
</reference>
<reference evidence="3" key="2">
    <citation type="journal article" date="2016" name="Mol. Ecol.">
        <title>Population genomics of the filarial nematode parasite Wuchereria bancrofti from mosquitoes.</title>
        <authorList>
            <person name="Small S.T."/>
            <person name="Reimer L.J."/>
            <person name="Tisch D.J."/>
            <person name="King C.L."/>
            <person name="Christensen B.M."/>
            <person name="Siba P.M."/>
            <person name="Kazura J.W."/>
            <person name="Serre D."/>
            <person name="Zimmerman P.A."/>
        </authorList>
    </citation>
    <scope>NUCLEOTIDE SEQUENCE</scope>
    <source>
        <strain evidence="3">pt0022</strain>
    </source>
</reference>
<sequence>MDLLLQSKSRGIRYEGYDDDFIQCVFEDSNVSGRNERYEFRCRPNLECCGRTCCIPQENIIPLWLMILFIILGLLLLAALLGTIFWFLRKMTKQNKSLENAKKARIIKYQPATLGYRSYKQNESQEGLGTENLIQKEKDDLYSTPNDTGTLRSMRGKHGYRNPLYTTTTSTVKIRETFDRTIDDTNNSYDKSGTDTDTGIGTGGGGGGEITGRSEITMNNDNQKQLNTAGIRRNEQQIAEPISLPNTNSGQLSGNSSGHYSTRETFEERCEENYIAEEKKSSPYPNTKELL</sequence>
<feature type="transmembrane region" description="Helical" evidence="2">
    <location>
        <begin position="63"/>
        <end position="88"/>
    </location>
</feature>
<keyword evidence="2" id="KW-1133">Transmembrane helix</keyword>